<dbReference type="EMBL" id="SJPX01000002">
    <property type="protein sequence ID" value="TWU55262.1"/>
    <property type="molecule type" value="Genomic_DNA"/>
</dbReference>
<accession>A0A5C6F1Y9</accession>
<gene>
    <name evidence="6" type="ORF">Poly59_15590</name>
</gene>
<evidence type="ECO:0000259" key="4">
    <source>
        <dbReference type="Pfam" id="PF07631"/>
    </source>
</evidence>
<evidence type="ECO:0000313" key="6">
    <source>
        <dbReference type="EMBL" id="TWU55262.1"/>
    </source>
</evidence>
<sequence length="676" mass="76249">MNRLLPEFTCCISPCRVSARFILTRRILGSFFLLTGLAFPAWSDESELALSWDRTIQPLVGRHCYHCHRDSDVSGNVNLQRDENPRMIVRNRKKWETVLQVLRSEEMPPEEGRTLKSEDREKIITFLDTQLGEIDCSTLKDPGTPAARRLTRHEYNLAVEDLTGLPIRPATNFPPEPISFGFVGIGAATGLTPVEVNHYYAAADSVADALVLAAETDKKLSDHFFGPYEDFDQDSDQAPKHKSASDRLRRFADRAFRRPADQSFLDGLDLIYLQSIQHSEQDAANSDITVTNDERHVRAMRDAMSAVLMSPRFFMRIETPPGNPGIDDPTIAEAYPVDAYDYASRLSYFLWSSPPDEELRQLAETGQLTDPVIAKQQVERMLKDRRTADGLVRGFFAQWLQFDRLPTHQVDSTAFPEATTSMLRSMRREVERVLTEIIRKNRPITDIIDCNYTFVDTRLADFYGLTPINEPGFHRVSLSDRRRGGLVVSAALLTLQSDPARTNVPRRGNYIAGTFFGDPPPPPPPDVPELITDDENAKSVTLRELLEKHRESPQCATCHAQMDPIGFALENYDAIGRWRTEDAGQPIDPSGELPNDVKFSGPEGLKDLLLARKEDMSKALIENLMIYALGRGPREVDPCVVEDALDSLAENEDRFSSLILTITQSFPFTHRSDFAF</sequence>
<dbReference type="AlphaFoldDB" id="A0A5C6F1Y9"/>
<feature type="domain" description="DUF1587" evidence="2">
    <location>
        <begin position="148"/>
        <end position="210"/>
    </location>
</feature>
<evidence type="ECO:0000259" key="2">
    <source>
        <dbReference type="Pfam" id="PF07626"/>
    </source>
</evidence>
<feature type="domain" description="DUF1592" evidence="4">
    <location>
        <begin position="338"/>
        <end position="465"/>
    </location>
</feature>
<evidence type="ECO:0000259" key="3">
    <source>
        <dbReference type="Pfam" id="PF07627"/>
    </source>
</evidence>
<dbReference type="Pfam" id="PF07637">
    <property type="entry name" value="PSD5"/>
    <property type="match status" value="1"/>
</dbReference>
<dbReference type="OrthoDB" id="228445at2"/>
<dbReference type="Pfam" id="PF07631">
    <property type="entry name" value="PSD4"/>
    <property type="match status" value="1"/>
</dbReference>
<evidence type="ECO:0000313" key="7">
    <source>
        <dbReference type="Proteomes" id="UP000317977"/>
    </source>
</evidence>
<dbReference type="Pfam" id="PF07624">
    <property type="entry name" value="PSD2"/>
    <property type="match status" value="1"/>
</dbReference>
<dbReference type="InterPro" id="IPR013036">
    <property type="entry name" value="DUF1587"/>
</dbReference>
<evidence type="ECO:0000259" key="5">
    <source>
        <dbReference type="Pfam" id="PF07637"/>
    </source>
</evidence>
<reference evidence="6 7" key="1">
    <citation type="submission" date="2019-02" db="EMBL/GenBank/DDBJ databases">
        <title>Deep-cultivation of Planctomycetes and their phenomic and genomic characterization uncovers novel biology.</title>
        <authorList>
            <person name="Wiegand S."/>
            <person name="Jogler M."/>
            <person name="Boedeker C."/>
            <person name="Pinto D."/>
            <person name="Vollmers J."/>
            <person name="Rivas-Marin E."/>
            <person name="Kohn T."/>
            <person name="Peeters S.H."/>
            <person name="Heuer A."/>
            <person name="Rast P."/>
            <person name="Oberbeckmann S."/>
            <person name="Bunk B."/>
            <person name="Jeske O."/>
            <person name="Meyerdierks A."/>
            <person name="Storesund J.E."/>
            <person name="Kallscheuer N."/>
            <person name="Luecker S."/>
            <person name="Lage O.M."/>
            <person name="Pohl T."/>
            <person name="Merkel B.J."/>
            <person name="Hornburger P."/>
            <person name="Mueller R.-W."/>
            <person name="Bruemmer F."/>
            <person name="Labrenz M."/>
            <person name="Spormann A.M."/>
            <person name="Op Den Camp H."/>
            <person name="Overmann J."/>
            <person name="Amann R."/>
            <person name="Jetten M.S.M."/>
            <person name="Mascher T."/>
            <person name="Medema M.H."/>
            <person name="Devos D.P."/>
            <person name="Kaster A.-K."/>
            <person name="Ovreas L."/>
            <person name="Rohde M."/>
            <person name="Galperin M.Y."/>
            <person name="Jogler C."/>
        </authorList>
    </citation>
    <scope>NUCLEOTIDE SEQUENCE [LARGE SCALE GENOMIC DNA]</scope>
    <source>
        <strain evidence="6 7">Poly59</strain>
    </source>
</reference>
<evidence type="ECO:0008006" key="8">
    <source>
        <dbReference type="Google" id="ProtNLM"/>
    </source>
</evidence>
<feature type="domain" description="DUF1588" evidence="3">
    <location>
        <begin position="483"/>
        <end position="582"/>
    </location>
</feature>
<organism evidence="6 7">
    <name type="scientific">Rubripirellula reticaptiva</name>
    <dbReference type="NCBI Taxonomy" id="2528013"/>
    <lineage>
        <taxon>Bacteria</taxon>
        <taxon>Pseudomonadati</taxon>
        <taxon>Planctomycetota</taxon>
        <taxon>Planctomycetia</taxon>
        <taxon>Pirellulales</taxon>
        <taxon>Pirellulaceae</taxon>
        <taxon>Rubripirellula</taxon>
    </lineage>
</organism>
<dbReference type="RefSeq" id="WP_146533482.1">
    <property type="nucleotide sequence ID" value="NZ_SJPX01000002.1"/>
</dbReference>
<feature type="domain" description="DUF1595" evidence="5">
    <location>
        <begin position="244"/>
        <end position="318"/>
    </location>
</feature>
<keyword evidence="7" id="KW-1185">Reference proteome</keyword>
<dbReference type="Proteomes" id="UP000317977">
    <property type="component" value="Unassembled WGS sequence"/>
</dbReference>
<evidence type="ECO:0000259" key="1">
    <source>
        <dbReference type="Pfam" id="PF07624"/>
    </source>
</evidence>
<dbReference type="InterPro" id="IPR011478">
    <property type="entry name" value="DUF1585"/>
</dbReference>
<comment type="caution">
    <text evidence="6">The sequence shown here is derived from an EMBL/GenBank/DDBJ whole genome shotgun (WGS) entry which is preliminary data.</text>
</comment>
<name>A0A5C6F1Y9_9BACT</name>
<dbReference type="InterPro" id="IPR013039">
    <property type="entry name" value="DUF1588"/>
</dbReference>
<dbReference type="InterPro" id="IPR013043">
    <property type="entry name" value="DUF1595"/>
</dbReference>
<feature type="domain" description="DUF1585" evidence="1">
    <location>
        <begin position="598"/>
        <end position="668"/>
    </location>
</feature>
<proteinExistence type="predicted"/>
<dbReference type="Pfam" id="PF07627">
    <property type="entry name" value="PSCyt3"/>
    <property type="match status" value="1"/>
</dbReference>
<dbReference type="InterPro" id="IPR013042">
    <property type="entry name" value="DUF1592"/>
</dbReference>
<dbReference type="Pfam" id="PF07626">
    <property type="entry name" value="PSD3"/>
    <property type="match status" value="1"/>
</dbReference>
<protein>
    <recommendedName>
        <fullName evidence="8">Planctomycete cytochrome C</fullName>
    </recommendedName>
</protein>